<sequence>MTDYDLNQFIQFGKILTKSERKNLVAYIDSNLNEEQQKTEDDFLLRTPMSGIYFKQVDTFVKSTEIRQICQNNKIIRNDTMKRLLKEFEIIHDKTNLKGPFVKEELELWKWTNKDVESLVTDSEILLESINNSYSSDEFNFVFFKKEFSSLNDIKMTKTQEKEIVLLRKEALKKEVLERWKKGEFRP</sequence>
<dbReference type="EMBL" id="BARS01010918">
    <property type="protein sequence ID" value="GAF98492.1"/>
    <property type="molecule type" value="Genomic_DNA"/>
</dbReference>
<name>X0UDP5_9ZZZZ</name>
<protein>
    <submittedName>
        <fullName evidence="1">Uncharacterized protein</fullName>
    </submittedName>
</protein>
<accession>X0UDP5</accession>
<gene>
    <name evidence="1" type="ORF">S01H1_20061</name>
</gene>
<comment type="caution">
    <text evidence="1">The sequence shown here is derived from an EMBL/GenBank/DDBJ whole genome shotgun (WGS) entry which is preliminary data.</text>
</comment>
<dbReference type="AlphaFoldDB" id="X0UDP5"/>
<reference evidence="1" key="1">
    <citation type="journal article" date="2014" name="Front. Microbiol.">
        <title>High frequency of phylogenetically diverse reductive dehalogenase-homologous genes in deep subseafloor sedimentary metagenomes.</title>
        <authorList>
            <person name="Kawai M."/>
            <person name="Futagami T."/>
            <person name="Toyoda A."/>
            <person name="Takaki Y."/>
            <person name="Nishi S."/>
            <person name="Hori S."/>
            <person name="Arai W."/>
            <person name="Tsubouchi T."/>
            <person name="Morono Y."/>
            <person name="Uchiyama I."/>
            <person name="Ito T."/>
            <person name="Fujiyama A."/>
            <person name="Inagaki F."/>
            <person name="Takami H."/>
        </authorList>
    </citation>
    <scope>NUCLEOTIDE SEQUENCE</scope>
    <source>
        <strain evidence="1">Expedition CK06-06</strain>
    </source>
</reference>
<evidence type="ECO:0000313" key="1">
    <source>
        <dbReference type="EMBL" id="GAF98492.1"/>
    </source>
</evidence>
<proteinExistence type="predicted"/>
<organism evidence="1">
    <name type="scientific">marine sediment metagenome</name>
    <dbReference type="NCBI Taxonomy" id="412755"/>
    <lineage>
        <taxon>unclassified sequences</taxon>
        <taxon>metagenomes</taxon>
        <taxon>ecological metagenomes</taxon>
    </lineage>
</organism>
<feature type="non-terminal residue" evidence="1">
    <location>
        <position position="187"/>
    </location>
</feature>